<dbReference type="GO" id="GO:0046872">
    <property type="term" value="F:metal ion binding"/>
    <property type="evidence" value="ECO:0007669"/>
    <property type="project" value="UniProtKB-KW"/>
</dbReference>
<dbReference type="EMBL" id="JARGYC010000040">
    <property type="protein sequence ID" value="MDF0602022.1"/>
    <property type="molecule type" value="Genomic_DNA"/>
</dbReference>
<dbReference type="CDD" id="cd06661">
    <property type="entry name" value="GGCT_like"/>
    <property type="match status" value="1"/>
</dbReference>
<dbReference type="NCBIfam" id="TIGR00052">
    <property type="entry name" value="nudix-type nucleoside diphosphatase, YffH/AdpP family"/>
    <property type="match status" value="1"/>
</dbReference>
<comment type="cofactor">
    <cofactor evidence="1 13">
        <name>Mg(2+)</name>
        <dbReference type="ChEBI" id="CHEBI:18420"/>
    </cofactor>
</comment>
<dbReference type="RefSeq" id="WP_275568160.1">
    <property type="nucleotide sequence ID" value="NZ_JARGYC010000040.1"/>
</dbReference>
<keyword evidence="7 13" id="KW-0460">Magnesium</keyword>
<dbReference type="CDD" id="cd24155">
    <property type="entry name" value="NUDIX_ADPRase"/>
    <property type="match status" value="1"/>
</dbReference>
<comment type="similarity">
    <text evidence="2">Belongs to the Nudix hydrolase family. NudF subfamily.</text>
</comment>
<name>A0AAE3NU06_9RHOB</name>
<evidence type="ECO:0000256" key="10">
    <source>
        <dbReference type="ARBA" id="ARBA00030308"/>
    </source>
</evidence>
<evidence type="ECO:0000256" key="5">
    <source>
        <dbReference type="ARBA" id="ARBA00022723"/>
    </source>
</evidence>
<dbReference type="PANTHER" id="PTHR11839:SF5">
    <property type="entry name" value="ADP-RIBOSE PYROPHOSPHATASE"/>
    <property type="match status" value="1"/>
</dbReference>
<dbReference type="AlphaFoldDB" id="A0AAE3NU06"/>
<accession>A0AAE3NU06</accession>
<reference evidence="16" key="1">
    <citation type="submission" date="2023-03" db="EMBL/GenBank/DDBJ databases">
        <title>Multiphase analysis and comparison of six strains from genera Psychromarinibacter, Lutimaribacter, and Maritimibacter, including a novel species: Psychromarinibacter sediminicola sp. nov.</title>
        <authorList>
            <person name="Wang Y.-H."/>
            <person name="Ye M.-Q."/>
            <person name="Du Z.-J."/>
        </authorList>
    </citation>
    <scope>NUCLEOTIDE SEQUENCE</scope>
    <source>
        <strain evidence="16">C21-152</strain>
    </source>
</reference>
<evidence type="ECO:0000256" key="14">
    <source>
        <dbReference type="PIRSR" id="PIRSR604385-3"/>
    </source>
</evidence>
<evidence type="ECO:0000256" key="3">
    <source>
        <dbReference type="ARBA" id="ARBA00012453"/>
    </source>
</evidence>
<dbReference type="GO" id="GO:0047631">
    <property type="term" value="F:ADP-ribose diphosphatase activity"/>
    <property type="evidence" value="ECO:0007669"/>
    <property type="project" value="UniProtKB-EC"/>
</dbReference>
<evidence type="ECO:0000256" key="11">
    <source>
        <dbReference type="ARBA" id="ARBA00033056"/>
    </source>
</evidence>
<dbReference type="InterPro" id="IPR013024">
    <property type="entry name" value="GGCT-like"/>
</dbReference>
<evidence type="ECO:0000313" key="17">
    <source>
        <dbReference type="Proteomes" id="UP001220964"/>
    </source>
</evidence>
<keyword evidence="17" id="KW-1185">Reference proteome</keyword>
<feature type="domain" description="Nudix hydrolase" evidence="15">
    <location>
        <begin position="214"/>
        <end position="359"/>
    </location>
</feature>
<feature type="binding site" evidence="13">
    <location>
        <position position="325"/>
    </location>
    <ligand>
        <name>Mg(2+)</name>
        <dbReference type="ChEBI" id="CHEBI:18420"/>
        <label>1</label>
    </ligand>
</feature>
<evidence type="ECO:0000256" key="13">
    <source>
        <dbReference type="PIRSR" id="PIRSR604385-2"/>
    </source>
</evidence>
<organism evidence="16 17">
    <name type="scientific">Psychromarinibacter sediminicola</name>
    <dbReference type="NCBI Taxonomy" id="3033385"/>
    <lineage>
        <taxon>Bacteria</taxon>
        <taxon>Pseudomonadati</taxon>
        <taxon>Pseudomonadota</taxon>
        <taxon>Alphaproteobacteria</taxon>
        <taxon>Rhodobacterales</taxon>
        <taxon>Paracoccaceae</taxon>
        <taxon>Psychromarinibacter</taxon>
    </lineage>
</organism>
<feature type="binding site" evidence="13">
    <location>
        <position position="276"/>
    </location>
    <ligand>
        <name>Mg(2+)</name>
        <dbReference type="ChEBI" id="CHEBI:18420"/>
        <label>1</label>
    </ligand>
</feature>
<evidence type="ECO:0000256" key="7">
    <source>
        <dbReference type="ARBA" id="ARBA00022842"/>
    </source>
</evidence>
<dbReference type="Pfam" id="PF06094">
    <property type="entry name" value="GGACT"/>
    <property type="match status" value="1"/>
</dbReference>
<dbReference type="PROSITE" id="PS51462">
    <property type="entry name" value="NUDIX"/>
    <property type="match status" value="1"/>
</dbReference>
<comment type="catalytic activity">
    <reaction evidence="12">
        <text>ADP-D-ribose + H2O = D-ribose 5-phosphate + AMP + 2 H(+)</text>
        <dbReference type="Rhea" id="RHEA:10412"/>
        <dbReference type="ChEBI" id="CHEBI:15377"/>
        <dbReference type="ChEBI" id="CHEBI:15378"/>
        <dbReference type="ChEBI" id="CHEBI:57967"/>
        <dbReference type="ChEBI" id="CHEBI:78346"/>
        <dbReference type="ChEBI" id="CHEBI:456215"/>
        <dbReference type="EC" id="3.6.1.13"/>
    </reaction>
</comment>
<dbReference type="EC" id="3.6.1.13" evidence="3"/>
<evidence type="ECO:0000259" key="15">
    <source>
        <dbReference type="PROSITE" id="PS51462"/>
    </source>
</evidence>
<feature type="short sequence motif" description="Nudix box" evidence="14">
    <location>
        <begin position="257"/>
        <end position="279"/>
    </location>
</feature>
<evidence type="ECO:0000313" key="16">
    <source>
        <dbReference type="EMBL" id="MDF0602022.1"/>
    </source>
</evidence>
<sequence length="369" mass="40097">MAVFLYGTLRYAPVLKQVLGPEAKADARPARLGDHALCDSAQGPVPVPQAGGTVPGILLEPDPALRARLDFYAAVRGHYAAPVTVQTDAGAVPARAFVPRAATPGGPWRYEDWQVRHGAAETRLAQEIMERYGAQAAGEVAAHLSQAAVRASSWVRAAADSAPNAVRRGGTAEDVRTEERRRPYVQFFAVEEQDLRFRHFDGGESETVTRAAFVMGDAVTVLPYDPVRDRVLMVEQFRFGPFARGDRHPWSLEPVAGRIDPGEGPESTAYREAEEEAGVALRGLELVARYYPSPGAVSEYLWSYVGLCDLPDGTAQIGGLDHEHEDIRGVVLDWSAFTEFLGGREAENGPLILTGLWLAANRERLRSGA</sequence>
<dbReference type="PROSITE" id="PS00893">
    <property type="entry name" value="NUDIX_BOX"/>
    <property type="match status" value="1"/>
</dbReference>
<proteinExistence type="inferred from homology"/>
<evidence type="ECO:0000256" key="9">
    <source>
        <dbReference type="ARBA" id="ARBA00030162"/>
    </source>
</evidence>
<dbReference type="InterPro" id="IPR015797">
    <property type="entry name" value="NUDIX_hydrolase-like_dom_sf"/>
</dbReference>
<evidence type="ECO:0000256" key="4">
    <source>
        <dbReference type="ARBA" id="ARBA00013297"/>
    </source>
</evidence>
<evidence type="ECO:0000256" key="8">
    <source>
        <dbReference type="ARBA" id="ARBA00025164"/>
    </source>
</evidence>
<keyword evidence="6" id="KW-0378">Hydrolase</keyword>
<dbReference type="GO" id="GO:0019144">
    <property type="term" value="F:ADP-sugar diphosphatase activity"/>
    <property type="evidence" value="ECO:0007669"/>
    <property type="project" value="TreeGrafter"/>
</dbReference>
<dbReference type="GO" id="GO:0005829">
    <property type="term" value="C:cytosol"/>
    <property type="evidence" value="ECO:0007669"/>
    <property type="project" value="TreeGrafter"/>
</dbReference>
<dbReference type="PANTHER" id="PTHR11839">
    <property type="entry name" value="UDP/ADP-SUGAR PYROPHOSPHATASE"/>
    <property type="match status" value="1"/>
</dbReference>
<dbReference type="GO" id="GO:0006753">
    <property type="term" value="P:nucleoside phosphate metabolic process"/>
    <property type="evidence" value="ECO:0007669"/>
    <property type="project" value="TreeGrafter"/>
</dbReference>
<protein>
    <recommendedName>
        <fullName evidence="4">ADP-ribose pyrophosphatase</fullName>
        <ecNumber evidence="3">3.6.1.13</ecNumber>
    </recommendedName>
    <alternativeName>
        <fullName evidence="9">ADP-ribose diphosphatase</fullName>
    </alternativeName>
    <alternativeName>
        <fullName evidence="11">ADP-ribose phosphohydrolase</fullName>
    </alternativeName>
    <alternativeName>
        <fullName evidence="10">Adenosine diphosphoribose pyrophosphatase</fullName>
    </alternativeName>
</protein>
<dbReference type="GO" id="GO:0019693">
    <property type="term" value="P:ribose phosphate metabolic process"/>
    <property type="evidence" value="ECO:0007669"/>
    <property type="project" value="TreeGrafter"/>
</dbReference>
<comment type="caution">
    <text evidence="16">The sequence shown here is derived from an EMBL/GenBank/DDBJ whole genome shotgun (WGS) entry which is preliminary data.</text>
</comment>
<keyword evidence="5 13" id="KW-0479">Metal-binding</keyword>
<dbReference type="Gene3D" id="3.90.79.10">
    <property type="entry name" value="Nucleoside Triphosphate Pyrophosphohydrolase"/>
    <property type="match status" value="1"/>
</dbReference>
<dbReference type="Pfam" id="PF00293">
    <property type="entry name" value="NUDIX"/>
    <property type="match status" value="1"/>
</dbReference>
<dbReference type="Gene3D" id="3.10.490.10">
    <property type="entry name" value="Gamma-glutamyl cyclotransferase-like"/>
    <property type="match status" value="1"/>
</dbReference>
<dbReference type="InterPro" id="IPR009288">
    <property type="entry name" value="AIG2-like_dom"/>
</dbReference>
<feature type="binding site" evidence="13">
    <location>
        <position position="272"/>
    </location>
    <ligand>
        <name>Mg(2+)</name>
        <dbReference type="ChEBI" id="CHEBI:18420"/>
        <label>1</label>
    </ligand>
</feature>
<dbReference type="Proteomes" id="UP001220964">
    <property type="component" value="Unassembled WGS sequence"/>
</dbReference>
<dbReference type="InterPro" id="IPR000086">
    <property type="entry name" value="NUDIX_hydrolase_dom"/>
</dbReference>
<evidence type="ECO:0000256" key="1">
    <source>
        <dbReference type="ARBA" id="ARBA00001946"/>
    </source>
</evidence>
<dbReference type="InterPro" id="IPR036568">
    <property type="entry name" value="GGCT-like_sf"/>
</dbReference>
<evidence type="ECO:0000256" key="6">
    <source>
        <dbReference type="ARBA" id="ARBA00022801"/>
    </source>
</evidence>
<dbReference type="SUPFAM" id="SSF55811">
    <property type="entry name" value="Nudix"/>
    <property type="match status" value="1"/>
</dbReference>
<evidence type="ECO:0000256" key="2">
    <source>
        <dbReference type="ARBA" id="ARBA00007482"/>
    </source>
</evidence>
<dbReference type="InterPro" id="IPR020084">
    <property type="entry name" value="NUDIX_hydrolase_CS"/>
</dbReference>
<gene>
    <name evidence="16" type="ORF">P1J78_14860</name>
</gene>
<feature type="binding site" evidence="13">
    <location>
        <position position="256"/>
    </location>
    <ligand>
        <name>Mg(2+)</name>
        <dbReference type="ChEBI" id="CHEBI:18420"/>
        <label>1</label>
    </ligand>
</feature>
<evidence type="ECO:0000256" key="12">
    <source>
        <dbReference type="ARBA" id="ARBA00049546"/>
    </source>
</evidence>
<comment type="function">
    <text evidence="8">Acts on ADP-mannose and ADP-glucose as well as ADP-ribose. Prevents glycogen biosynthesis. The reaction catalyzed by this enzyme is a limiting step of the gluconeogenic process.</text>
</comment>
<dbReference type="InterPro" id="IPR004385">
    <property type="entry name" value="NDP_pyrophosphatase"/>
</dbReference>
<dbReference type="SUPFAM" id="SSF110857">
    <property type="entry name" value="Gamma-glutamyl cyclotransferase-like"/>
    <property type="match status" value="1"/>
</dbReference>